<accession>A0A0C3Q4N6</accession>
<reference evidence="3" key="2">
    <citation type="submission" date="2015-01" db="EMBL/GenBank/DDBJ databases">
        <title>Evolutionary Origins and Diversification of the Mycorrhizal Mutualists.</title>
        <authorList>
            <consortium name="DOE Joint Genome Institute"/>
            <consortium name="Mycorrhizal Genomics Consortium"/>
            <person name="Kohler A."/>
            <person name="Kuo A."/>
            <person name="Nagy L.G."/>
            <person name="Floudas D."/>
            <person name="Copeland A."/>
            <person name="Barry K.W."/>
            <person name="Cichocki N."/>
            <person name="Veneault-Fourrey C."/>
            <person name="LaButti K."/>
            <person name="Lindquist E.A."/>
            <person name="Lipzen A."/>
            <person name="Lundell T."/>
            <person name="Morin E."/>
            <person name="Murat C."/>
            <person name="Riley R."/>
            <person name="Ohm R."/>
            <person name="Sun H."/>
            <person name="Tunlid A."/>
            <person name="Henrissat B."/>
            <person name="Grigoriev I.V."/>
            <person name="Hibbett D.S."/>
            <person name="Martin F."/>
        </authorList>
    </citation>
    <scope>NUCLEOTIDE SEQUENCE [LARGE SCALE GENOMIC DNA]</scope>
    <source>
        <strain evidence="3">MUT 4182</strain>
    </source>
</reference>
<proteinExistence type="predicted"/>
<feature type="compositionally biased region" description="Acidic residues" evidence="1">
    <location>
        <begin position="148"/>
        <end position="169"/>
    </location>
</feature>
<sequence>MDFGAISRLILEWSDIIGLSSLKLDGTLLSWALSTNSKLLQATYPSPTTALDVVLITEPTLTTVRPRCFIRPGDFSISRYGERQQASPSTTAAAKSTEPASVQLLFPNLVSPVDVGENDYEYDPEADASFVSFISDTSSALSSTAEEERSEDEGTGDEEEDGEDEEESDAPSSIAHVDEEEEEQESEQDFNEENADQGGSVVLEDDTTPKLSTTSLCASLNLPQKTRRTFEPAHVQCAWPWHQL</sequence>
<dbReference type="EMBL" id="KN823071">
    <property type="protein sequence ID" value="KIO23960.1"/>
    <property type="molecule type" value="Genomic_DNA"/>
</dbReference>
<feature type="region of interest" description="Disordered" evidence="1">
    <location>
        <begin position="137"/>
        <end position="208"/>
    </location>
</feature>
<dbReference type="OrthoDB" id="2387165at2759"/>
<evidence type="ECO:0000256" key="1">
    <source>
        <dbReference type="SAM" id="MobiDB-lite"/>
    </source>
</evidence>
<protein>
    <submittedName>
        <fullName evidence="2">Uncharacterized protein</fullName>
    </submittedName>
</protein>
<name>A0A0C3Q4N6_9AGAM</name>
<dbReference type="HOGENOM" id="CLU_1138716_0_0_1"/>
<feature type="compositionally biased region" description="Acidic residues" evidence="1">
    <location>
        <begin position="178"/>
        <end position="195"/>
    </location>
</feature>
<reference evidence="2 3" key="1">
    <citation type="submission" date="2014-04" db="EMBL/GenBank/DDBJ databases">
        <authorList>
            <consortium name="DOE Joint Genome Institute"/>
            <person name="Kuo A."/>
            <person name="Girlanda M."/>
            <person name="Perotto S."/>
            <person name="Kohler A."/>
            <person name="Nagy L.G."/>
            <person name="Floudas D."/>
            <person name="Copeland A."/>
            <person name="Barry K.W."/>
            <person name="Cichocki N."/>
            <person name="Veneault-Fourrey C."/>
            <person name="LaButti K."/>
            <person name="Lindquist E.A."/>
            <person name="Lipzen A."/>
            <person name="Lundell T."/>
            <person name="Morin E."/>
            <person name="Murat C."/>
            <person name="Sun H."/>
            <person name="Tunlid A."/>
            <person name="Henrissat B."/>
            <person name="Grigoriev I.V."/>
            <person name="Hibbett D.S."/>
            <person name="Martin F."/>
            <person name="Nordberg H.P."/>
            <person name="Cantor M.N."/>
            <person name="Hua S.X."/>
        </authorList>
    </citation>
    <scope>NUCLEOTIDE SEQUENCE [LARGE SCALE GENOMIC DNA]</scope>
    <source>
        <strain evidence="2 3">MUT 4182</strain>
    </source>
</reference>
<keyword evidence="3" id="KW-1185">Reference proteome</keyword>
<organism evidence="2 3">
    <name type="scientific">Tulasnella calospora MUT 4182</name>
    <dbReference type="NCBI Taxonomy" id="1051891"/>
    <lineage>
        <taxon>Eukaryota</taxon>
        <taxon>Fungi</taxon>
        <taxon>Dikarya</taxon>
        <taxon>Basidiomycota</taxon>
        <taxon>Agaricomycotina</taxon>
        <taxon>Agaricomycetes</taxon>
        <taxon>Cantharellales</taxon>
        <taxon>Tulasnellaceae</taxon>
        <taxon>Tulasnella</taxon>
    </lineage>
</organism>
<dbReference type="AlphaFoldDB" id="A0A0C3Q4N6"/>
<gene>
    <name evidence="2" type="ORF">M407DRAFT_26577</name>
</gene>
<evidence type="ECO:0000313" key="3">
    <source>
        <dbReference type="Proteomes" id="UP000054248"/>
    </source>
</evidence>
<dbReference type="Proteomes" id="UP000054248">
    <property type="component" value="Unassembled WGS sequence"/>
</dbReference>
<evidence type="ECO:0000313" key="2">
    <source>
        <dbReference type="EMBL" id="KIO23960.1"/>
    </source>
</evidence>